<dbReference type="EMBL" id="JBHLUE010000026">
    <property type="protein sequence ID" value="MFC0567649.1"/>
    <property type="molecule type" value="Genomic_DNA"/>
</dbReference>
<keyword evidence="2" id="KW-0442">Lipid degradation</keyword>
<dbReference type="Proteomes" id="UP001589894">
    <property type="component" value="Unassembled WGS sequence"/>
</dbReference>
<keyword evidence="3" id="KW-0443">Lipid metabolism</keyword>
<reference evidence="4 5" key="1">
    <citation type="submission" date="2024-09" db="EMBL/GenBank/DDBJ databases">
        <authorList>
            <person name="Sun Q."/>
            <person name="Mori K."/>
        </authorList>
    </citation>
    <scope>NUCLEOTIDE SEQUENCE [LARGE SCALE GENOMIC DNA]</scope>
    <source>
        <strain evidence="4 5">TBRC 2205</strain>
    </source>
</reference>
<sequence>MRADRARRGRPRRILTALLVLASAAFVAIGGYVGYVSVRHARPVTLPAPTGPYPVGRVLEDWTDDARVDPLAPHPGTPRELSVWLWYPAAHAADRPAAYTPGPWRGLHLPGLPGLAETSFDAVRDHAFDGVPVAAGRFPIAVLAPGLGFAAPQYTALAEDLASHGYLVAGLTPTYSANLTILHGRRVPASPAGNPASFDAADLHTGAAQQDGDRLVRVWAADARFTAARVAALDRAGPFAGHVDPDRLGYLGHSFGGAAAVQACHDDPRCGAAANLDGTQYGPVVRTGLDRPSLTIASGDSCVTGTCRATSAADRSDQTTARALLAAGAGPAWCYRITGARHFNFTDYATYYLAAPLRSQLALGSIDGGRGLALVGSYLTAFLDHTLHGRDEPQLTDPGADHPEIQVQHVAR</sequence>
<evidence type="ECO:0000313" key="5">
    <source>
        <dbReference type="Proteomes" id="UP001589894"/>
    </source>
</evidence>
<comment type="caution">
    <text evidence="4">The sequence shown here is derived from an EMBL/GenBank/DDBJ whole genome shotgun (WGS) entry which is preliminary data.</text>
</comment>
<dbReference type="RefSeq" id="WP_377342967.1">
    <property type="nucleotide sequence ID" value="NZ_JBHLUE010000026.1"/>
</dbReference>
<keyword evidence="5" id="KW-1185">Reference proteome</keyword>
<evidence type="ECO:0008006" key="6">
    <source>
        <dbReference type="Google" id="ProtNLM"/>
    </source>
</evidence>
<evidence type="ECO:0000256" key="3">
    <source>
        <dbReference type="ARBA" id="ARBA00023098"/>
    </source>
</evidence>
<accession>A0ABV6P4K5</accession>
<name>A0ABV6P4K5_9ACTN</name>
<evidence type="ECO:0000256" key="2">
    <source>
        <dbReference type="ARBA" id="ARBA00022963"/>
    </source>
</evidence>
<evidence type="ECO:0000256" key="1">
    <source>
        <dbReference type="ARBA" id="ARBA00022801"/>
    </source>
</evidence>
<proteinExistence type="predicted"/>
<organism evidence="4 5">
    <name type="scientific">Plantactinospora siamensis</name>
    <dbReference type="NCBI Taxonomy" id="555372"/>
    <lineage>
        <taxon>Bacteria</taxon>
        <taxon>Bacillati</taxon>
        <taxon>Actinomycetota</taxon>
        <taxon>Actinomycetes</taxon>
        <taxon>Micromonosporales</taxon>
        <taxon>Micromonosporaceae</taxon>
        <taxon>Plantactinospora</taxon>
    </lineage>
</organism>
<dbReference type="Gene3D" id="3.40.50.1820">
    <property type="entry name" value="alpha/beta hydrolase"/>
    <property type="match status" value="1"/>
</dbReference>
<evidence type="ECO:0000313" key="4">
    <source>
        <dbReference type="EMBL" id="MFC0567649.1"/>
    </source>
</evidence>
<protein>
    <recommendedName>
        <fullName evidence="6">Alpha/beta hydrolase</fullName>
    </recommendedName>
</protein>
<dbReference type="InterPro" id="IPR029058">
    <property type="entry name" value="AB_hydrolase_fold"/>
</dbReference>
<dbReference type="PANTHER" id="PTHR10272:SF0">
    <property type="entry name" value="PLATELET-ACTIVATING FACTOR ACETYLHYDROLASE"/>
    <property type="match status" value="1"/>
</dbReference>
<dbReference type="PANTHER" id="PTHR10272">
    <property type="entry name" value="PLATELET-ACTIVATING FACTOR ACETYLHYDROLASE"/>
    <property type="match status" value="1"/>
</dbReference>
<gene>
    <name evidence="4" type="ORF">ACFFHU_26360</name>
</gene>
<keyword evidence="1" id="KW-0378">Hydrolase</keyword>
<dbReference type="SUPFAM" id="SSF53474">
    <property type="entry name" value="alpha/beta-Hydrolases"/>
    <property type="match status" value="1"/>
</dbReference>